<keyword evidence="4 6" id="KW-0472">Membrane</keyword>
<feature type="transmembrane region" description="Helical" evidence="6">
    <location>
        <begin position="183"/>
        <end position="201"/>
    </location>
</feature>
<sequence length="583" mass="62521">MSSSTSPSSPATSVRPTTATKINATGASVISGLTLLAASYLFYSLVRQGRGKLRVRLLIGMVVSDLIIGLVALPVEIMYLAGAGLKTGTRGCDAQGFLLTTTLFSQHLWTLAIAIATFLLLIYPLSPATSFIEKYSWATIPLIWGISILHSGIWHATVGWQSSGSLCYYGTKGTGLDRDLMQFIPRAFVFVTICVLYTRLFRFLRRPDTIQLSTQFMAGTQTDPNAEHGHEHGHGHGHGHGTHSSTQNAKSKFLLGPLAKLGRSGTGSHKEPVNPDAPWEALEFVQIGGINPLKSHSSAQMNSLGVAEFTPNVPSGILLASRPVSPELISPGHEAKDPFSSTSTSTPGAGSSRTRKPSVSSDMSGPSSQRPSATDTLVTPELNYQVEVPSSIDSTTRLVPLDSIPTIQRQHVLSPVLSQGSKLDMDIEGDSLSSRIGGDPDRDLGEGEDESDQEGGSGVGRRASGQTLKEFFQEYQVTGLDDLQGRERGSASASKGGPQLSAAAYFNRQASLLMLYFPLAYMVVFSVSLVRLVYDMVHGSPNSVLSIMSTWFVLSVGLIDGLVYGIAELMVKAKVRRKMPEHI</sequence>
<reference evidence="8 9" key="1">
    <citation type="submission" date="2013-07" db="EMBL/GenBank/DDBJ databases">
        <title>The Genome Sequence of Cryptococcus heveanensis BCC8398.</title>
        <authorList>
            <consortium name="The Broad Institute Genome Sequencing Platform"/>
            <person name="Cuomo C."/>
            <person name="Litvintseva A."/>
            <person name="Chen Y."/>
            <person name="Heitman J."/>
            <person name="Sun S."/>
            <person name="Springer D."/>
            <person name="Dromer F."/>
            <person name="Young S.K."/>
            <person name="Zeng Q."/>
            <person name="Gargeya S."/>
            <person name="Fitzgerald M."/>
            <person name="Abouelleil A."/>
            <person name="Alvarado L."/>
            <person name="Berlin A.M."/>
            <person name="Chapman S.B."/>
            <person name="Dewar J."/>
            <person name="Goldberg J."/>
            <person name="Griggs A."/>
            <person name="Gujja S."/>
            <person name="Hansen M."/>
            <person name="Howarth C."/>
            <person name="Imamovic A."/>
            <person name="Larimer J."/>
            <person name="McCowan C."/>
            <person name="Murphy C."/>
            <person name="Pearson M."/>
            <person name="Priest M."/>
            <person name="Roberts A."/>
            <person name="Saif S."/>
            <person name="Shea T."/>
            <person name="Sykes S."/>
            <person name="Wortman J."/>
            <person name="Nusbaum C."/>
            <person name="Birren B."/>
        </authorList>
    </citation>
    <scope>NUCLEOTIDE SEQUENCE [LARGE SCALE GENOMIC DNA]</scope>
    <source>
        <strain evidence="8 9">BCC8398</strain>
    </source>
</reference>
<dbReference type="Pfam" id="PF00001">
    <property type="entry name" value="7tm_1"/>
    <property type="match status" value="1"/>
</dbReference>
<dbReference type="CDD" id="cd00637">
    <property type="entry name" value="7tm_classA_rhodopsin-like"/>
    <property type="match status" value="1"/>
</dbReference>
<protein>
    <recommendedName>
        <fullName evidence="7">G-protein coupled receptors family 1 profile domain-containing protein</fullName>
    </recommendedName>
</protein>
<dbReference type="Proteomes" id="UP000092666">
    <property type="component" value="Unassembled WGS sequence"/>
</dbReference>
<evidence type="ECO:0000313" key="8">
    <source>
        <dbReference type="EMBL" id="OCF34674.1"/>
    </source>
</evidence>
<dbReference type="GO" id="GO:0007189">
    <property type="term" value="P:adenylate cyclase-activating G protein-coupled receptor signaling pathway"/>
    <property type="evidence" value="ECO:0007669"/>
    <property type="project" value="TreeGrafter"/>
</dbReference>
<gene>
    <name evidence="8" type="ORF">I316_03717</name>
</gene>
<keyword evidence="9" id="KW-1185">Reference proteome</keyword>
<evidence type="ECO:0000259" key="7">
    <source>
        <dbReference type="PROSITE" id="PS50262"/>
    </source>
</evidence>
<evidence type="ECO:0000256" key="3">
    <source>
        <dbReference type="ARBA" id="ARBA00022989"/>
    </source>
</evidence>
<feature type="region of interest" description="Disordered" evidence="5">
    <location>
        <begin position="427"/>
        <end position="463"/>
    </location>
</feature>
<evidence type="ECO:0000256" key="6">
    <source>
        <dbReference type="SAM" id="Phobius"/>
    </source>
</evidence>
<feature type="transmembrane region" description="Helical" evidence="6">
    <location>
        <begin position="22"/>
        <end position="43"/>
    </location>
</feature>
<evidence type="ECO:0000256" key="1">
    <source>
        <dbReference type="ARBA" id="ARBA00004141"/>
    </source>
</evidence>
<dbReference type="EMBL" id="KV700124">
    <property type="protein sequence ID" value="OCF34674.1"/>
    <property type="molecule type" value="Genomic_DNA"/>
</dbReference>
<dbReference type="GO" id="GO:0004930">
    <property type="term" value="F:G protein-coupled receptor activity"/>
    <property type="evidence" value="ECO:0007669"/>
    <property type="project" value="InterPro"/>
</dbReference>
<name>A0A1B9GUG5_9TREE</name>
<evidence type="ECO:0000256" key="2">
    <source>
        <dbReference type="ARBA" id="ARBA00022692"/>
    </source>
</evidence>
<proteinExistence type="predicted"/>
<dbReference type="GO" id="GO:0005886">
    <property type="term" value="C:plasma membrane"/>
    <property type="evidence" value="ECO:0007669"/>
    <property type="project" value="TreeGrafter"/>
</dbReference>
<feature type="region of interest" description="Disordered" evidence="5">
    <location>
        <begin position="328"/>
        <end position="381"/>
    </location>
</feature>
<evidence type="ECO:0000256" key="4">
    <source>
        <dbReference type="ARBA" id="ARBA00023136"/>
    </source>
</evidence>
<feature type="transmembrane region" description="Helical" evidence="6">
    <location>
        <begin position="55"/>
        <end position="75"/>
    </location>
</feature>
<dbReference type="PANTHER" id="PTHR23112">
    <property type="entry name" value="G PROTEIN-COUPLED RECEPTOR 157-RELATED"/>
    <property type="match status" value="1"/>
</dbReference>
<feature type="transmembrane region" description="Helical" evidence="6">
    <location>
        <begin position="513"/>
        <end position="534"/>
    </location>
</feature>
<feature type="compositionally biased region" description="Basic and acidic residues" evidence="5">
    <location>
        <begin position="225"/>
        <end position="234"/>
    </location>
</feature>
<feature type="transmembrane region" description="Helical" evidence="6">
    <location>
        <begin position="107"/>
        <end position="125"/>
    </location>
</feature>
<dbReference type="AlphaFoldDB" id="A0A1B9GUG5"/>
<dbReference type="PANTHER" id="PTHR23112:SF0">
    <property type="entry name" value="TRANSMEMBRANE PROTEIN 116"/>
    <property type="match status" value="1"/>
</dbReference>
<dbReference type="InterPro" id="IPR000276">
    <property type="entry name" value="GPCR_Rhodpsn"/>
</dbReference>
<accession>A0A1B9GUG5</accession>
<feature type="transmembrane region" description="Helical" evidence="6">
    <location>
        <begin position="137"/>
        <end position="156"/>
    </location>
</feature>
<dbReference type="PROSITE" id="PS50262">
    <property type="entry name" value="G_PROTEIN_RECEP_F1_2"/>
    <property type="match status" value="1"/>
</dbReference>
<comment type="subcellular location">
    <subcellularLocation>
        <location evidence="1">Membrane</location>
        <topology evidence="1">Multi-pass membrane protein</topology>
    </subcellularLocation>
</comment>
<keyword evidence="3 6" id="KW-1133">Transmembrane helix</keyword>
<evidence type="ECO:0000313" key="9">
    <source>
        <dbReference type="Proteomes" id="UP000092666"/>
    </source>
</evidence>
<feature type="compositionally biased region" description="Low complexity" evidence="5">
    <location>
        <begin position="340"/>
        <end position="368"/>
    </location>
</feature>
<feature type="transmembrane region" description="Helical" evidence="6">
    <location>
        <begin position="546"/>
        <end position="571"/>
    </location>
</feature>
<dbReference type="OrthoDB" id="100006at2759"/>
<dbReference type="SUPFAM" id="SSF81321">
    <property type="entry name" value="Family A G protein-coupled receptor-like"/>
    <property type="match status" value="1"/>
</dbReference>
<feature type="domain" description="G-protein coupled receptors family 1 profile" evidence="7">
    <location>
        <begin position="37"/>
        <end position="149"/>
    </location>
</feature>
<dbReference type="InterPro" id="IPR017452">
    <property type="entry name" value="GPCR_Rhodpsn_7TM"/>
</dbReference>
<keyword evidence="2 6" id="KW-0812">Transmembrane</keyword>
<dbReference type="Gene3D" id="1.20.1070.10">
    <property type="entry name" value="Rhodopsin 7-helix transmembrane proteins"/>
    <property type="match status" value="1"/>
</dbReference>
<evidence type="ECO:0000256" key="5">
    <source>
        <dbReference type="SAM" id="MobiDB-lite"/>
    </source>
</evidence>
<dbReference type="STRING" id="1296120.A0A1B9GUG5"/>
<reference evidence="9" key="2">
    <citation type="submission" date="2013-12" db="EMBL/GenBank/DDBJ databases">
        <title>Evolution of pathogenesis and genome organization in the Tremellales.</title>
        <authorList>
            <person name="Cuomo C."/>
            <person name="Litvintseva A."/>
            <person name="Heitman J."/>
            <person name="Chen Y."/>
            <person name="Sun S."/>
            <person name="Springer D."/>
            <person name="Dromer F."/>
            <person name="Young S."/>
            <person name="Zeng Q."/>
            <person name="Chapman S."/>
            <person name="Gujja S."/>
            <person name="Saif S."/>
            <person name="Birren B."/>
        </authorList>
    </citation>
    <scope>NUCLEOTIDE SEQUENCE [LARGE SCALE GENOMIC DNA]</scope>
    <source>
        <strain evidence="9">BCC8398</strain>
    </source>
</reference>
<feature type="region of interest" description="Disordered" evidence="5">
    <location>
        <begin position="220"/>
        <end position="248"/>
    </location>
</feature>
<organism evidence="8 9">
    <name type="scientific">Kwoniella heveanensis BCC8398</name>
    <dbReference type="NCBI Taxonomy" id="1296120"/>
    <lineage>
        <taxon>Eukaryota</taxon>
        <taxon>Fungi</taxon>
        <taxon>Dikarya</taxon>
        <taxon>Basidiomycota</taxon>
        <taxon>Agaricomycotina</taxon>
        <taxon>Tremellomycetes</taxon>
        <taxon>Tremellales</taxon>
        <taxon>Cryptococcaceae</taxon>
        <taxon>Kwoniella</taxon>
    </lineage>
</organism>